<evidence type="ECO:0000256" key="3">
    <source>
        <dbReference type="ARBA" id="ARBA00022448"/>
    </source>
</evidence>
<dbReference type="PANTHER" id="PTHR30290:SF10">
    <property type="entry name" value="PERIPLASMIC OLIGOPEPTIDE-BINDING PROTEIN-RELATED"/>
    <property type="match status" value="1"/>
</dbReference>
<keyword evidence="4" id="KW-0732">Signal</keyword>
<dbReference type="Gene3D" id="3.10.105.10">
    <property type="entry name" value="Dipeptide-binding Protein, Domain 3"/>
    <property type="match status" value="1"/>
</dbReference>
<name>A0A0A1DPG6_NOCSI</name>
<dbReference type="PANTHER" id="PTHR30290">
    <property type="entry name" value="PERIPLASMIC BINDING COMPONENT OF ABC TRANSPORTER"/>
    <property type="match status" value="1"/>
</dbReference>
<dbReference type="Gene3D" id="3.40.190.10">
    <property type="entry name" value="Periplasmic binding protein-like II"/>
    <property type="match status" value="1"/>
</dbReference>
<dbReference type="Proteomes" id="UP000030300">
    <property type="component" value="Chromosome"/>
</dbReference>
<comment type="subcellular location">
    <subcellularLocation>
        <location evidence="1">Cell envelope</location>
    </subcellularLocation>
</comment>
<dbReference type="InterPro" id="IPR006311">
    <property type="entry name" value="TAT_signal"/>
</dbReference>
<dbReference type="eggNOG" id="COG0747">
    <property type="taxonomic scope" value="Bacteria"/>
</dbReference>
<dbReference type="GO" id="GO:0030313">
    <property type="term" value="C:cell envelope"/>
    <property type="evidence" value="ECO:0007669"/>
    <property type="project" value="UniProtKB-SubCell"/>
</dbReference>
<gene>
    <name evidence="5" type="ORF">KR76_25655</name>
</gene>
<evidence type="ECO:0000313" key="5">
    <source>
        <dbReference type="EMBL" id="AIY19311.1"/>
    </source>
</evidence>
<dbReference type="OrthoDB" id="9764591at2"/>
<dbReference type="PROSITE" id="PS51318">
    <property type="entry name" value="TAT"/>
    <property type="match status" value="1"/>
</dbReference>
<sequence length="518" mass="54982">MPLRTSKPAQPTHLNRRTFLGASLGAGLILALEACGGTSTSSGGSGAGGTIKWAWQLPTTWDPVTSSAGSDVQMLALAYDPITALDEQGNAIPWLAESWKYDASGKQVTFTLRTGLAFSDGSPLDAAAVAKSIERGRTQQGSLIAPQMKTIKKVSASGARDVVIELSEVDYQYPLLFAGKTGMVVNPAAFQKDAAALATQPAGSGPFVVTKYVQNDHASLKKNDHFFAAGEIKVSAFDLYPQADPATVVAAVQSGQYNVARLGGAQVQQAKDAGLEVQVLDSMFVSVLDVHTGMAPFDDPAVVEALKFAIDREKIKKVANFGIGDVNYQPFPPGYVGFDPDLGDVYAYDPDKARQLLADAGYTDPVPAVFTSSGFAPAAVELIQAQLKDVGIDAKIDTIPQTQHTQLVYIERSKALTYDGFAGRESPVQAFQVLFGSEGLMNPSRTSSPQLEAQLKKVKETPTDDPAYPGLLQEATRIAVTTFPNVFLYLTPSIVARKGVSALPASPSLRRFEGVTTS</sequence>
<dbReference type="GO" id="GO:0042597">
    <property type="term" value="C:periplasmic space"/>
    <property type="evidence" value="ECO:0007669"/>
    <property type="project" value="UniProtKB-ARBA"/>
</dbReference>
<organism evidence="5 6">
    <name type="scientific">Nocardioides simplex</name>
    <name type="common">Arthrobacter simplex</name>
    <dbReference type="NCBI Taxonomy" id="2045"/>
    <lineage>
        <taxon>Bacteria</taxon>
        <taxon>Bacillati</taxon>
        <taxon>Actinomycetota</taxon>
        <taxon>Actinomycetes</taxon>
        <taxon>Propionibacteriales</taxon>
        <taxon>Nocardioidaceae</taxon>
        <taxon>Pimelobacter</taxon>
    </lineage>
</organism>
<dbReference type="HOGENOM" id="CLU_017028_7_3_11"/>
<evidence type="ECO:0000256" key="1">
    <source>
        <dbReference type="ARBA" id="ARBA00004196"/>
    </source>
</evidence>
<evidence type="ECO:0000313" key="6">
    <source>
        <dbReference type="Proteomes" id="UP000030300"/>
    </source>
</evidence>
<dbReference type="GO" id="GO:0043190">
    <property type="term" value="C:ATP-binding cassette (ABC) transporter complex"/>
    <property type="evidence" value="ECO:0007669"/>
    <property type="project" value="InterPro"/>
</dbReference>
<dbReference type="GO" id="GO:0015833">
    <property type="term" value="P:peptide transport"/>
    <property type="evidence" value="ECO:0007669"/>
    <property type="project" value="TreeGrafter"/>
</dbReference>
<dbReference type="InterPro" id="IPR039424">
    <property type="entry name" value="SBP_5"/>
</dbReference>
<dbReference type="Pfam" id="PF00496">
    <property type="entry name" value="SBP_bac_5"/>
    <property type="match status" value="1"/>
</dbReference>
<comment type="similarity">
    <text evidence="2">Belongs to the bacterial solute-binding protein 5 family.</text>
</comment>
<evidence type="ECO:0000256" key="4">
    <source>
        <dbReference type="ARBA" id="ARBA00022729"/>
    </source>
</evidence>
<dbReference type="PIRSF" id="PIRSF002741">
    <property type="entry name" value="MppA"/>
    <property type="match status" value="1"/>
</dbReference>
<dbReference type="GeneID" id="96612136"/>
<dbReference type="SUPFAM" id="SSF53850">
    <property type="entry name" value="Periplasmic binding protein-like II"/>
    <property type="match status" value="1"/>
</dbReference>
<evidence type="ECO:0000256" key="2">
    <source>
        <dbReference type="ARBA" id="ARBA00005695"/>
    </source>
</evidence>
<keyword evidence="3" id="KW-0813">Transport</keyword>
<keyword evidence="6" id="KW-1185">Reference proteome</keyword>
<dbReference type="STRING" id="2045.KR76_25655"/>
<dbReference type="InterPro" id="IPR000914">
    <property type="entry name" value="SBP_5_dom"/>
</dbReference>
<proteinExistence type="inferred from homology"/>
<dbReference type="AlphaFoldDB" id="A0A0A1DPG6"/>
<dbReference type="GO" id="GO:1904680">
    <property type="term" value="F:peptide transmembrane transporter activity"/>
    <property type="evidence" value="ECO:0007669"/>
    <property type="project" value="TreeGrafter"/>
</dbReference>
<reference evidence="5 6" key="1">
    <citation type="journal article" date="2015" name="Genome Announc.">
        <title>Complete Genome Sequence of Steroid-Transforming Nocardioides simplex VKM Ac-2033D.</title>
        <authorList>
            <person name="Shtratnikova V.Y."/>
            <person name="Schelkunov M.I."/>
            <person name="Pekov Y.A."/>
            <person name="Fokina V.V."/>
            <person name="Logacheva M.D."/>
            <person name="Sokolov S.L."/>
            <person name="Bragin E.Y."/>
            <person name="Ashapkin V.V."/>
            <person name="Donova M.V."/>
        </authorList>
    </citation>
    <scope>NUCLEOTIDE SEQUENCE [LARGE SCALE GENOMIC DNA]</scope>
    <source>
        <strain evidence="5 6">VKM Ac-2033D</strain>
    </source>
</reference>
<protein>
    <submittedName>
        <fullName evidence="5">Dipeptide-binding ABC transporter, periplasmic substrate-binding component</fullName>
    </submittedName>
</protein>
<accession>A0A0A1DPG6</accession>
<dbReference type="KEGG" id="psim:KR76_25655"/>
<dbReference type="EMBL" id="CP009896">
    <property type="protein sequence ID" value="AIY19311.1"/>
    <property type="molecule type" value="Genomic_DNA"/>
</dbReference>
<dbReference type="RefSeq" id="WP_038682391.1">
    <property type="nucleotide sequence ID" value="NZ_BJMC01000021.1"/>
</dbReference>
<dbReference type="InterPro" id="IPR030678">
    <property type="entry name" value="Peptide/Ni-bd"/>
</dbReference>